<keyword evidence="1" id="KW-0812">Transmembrane</keyword>
<proteinExistence type="predicted"/>
<dbReference type="Proteomes" id="UP000466966">
    <property type="component" value="Unassembled WGS sequence"/>
</dbReference>
<evidence type="ECO:0000256" key="1">
    <source>
        <dbReference type="SAM" id="Phobius"/>
    </source>
</evidence>
<evidence type="ECO:0000313" key="3">
    <source>
        <dbReference type="Proteomes" id="UP000466966"/>
    </source>
</evidence>
<dbReference type="AlphaFoldDB" id="A0A844Z1X1"/>
<gene>
    <name evidence="2" type="ORF">GRI99_17995</name>
</gene>
<feature type="transmembrane region" description="Helical" evidence="1">
    <location>
        <begin position="103"/>
        <end position="120"/>
    </location>
</feature>
<keyword evidence="1" id="KW-0472">Membrane</keyword>
<keyword evidence="1" id="KW-1133">Transmembrane helix</keyword>
<accession>A0A844Z1X1</accession>
<evidence type="ECO:0008006" key="4">
    <source>
        <dbReference type="Google" id="ProtNLM"/>
    </source>
</evidence>
<evidence type="ECO:0000313" key="2">
    <source>
        <dbReference type="EMBL" id="MXO73512.1"/>
    </source>
</evidence>
<comment type="caution">
    <text evidence="2">The sequence shown here is derived from an EMBL/GenBank/DDBJ whole genome shotgun (WGS) entry which is preliminary data.</text>
</comment>
<dbReference type="OrthoDB" id="119964at2"/>
<dbReference type="EMBL" id="WTYV01000011">
    <property type="protein sequence ID" value="MXO73512.1"/>
    <property type="molecule type" value="Genomic_DNA"/>
</dbReference>
<organism evidence="2 3">
    <name type="scientific">Alteraurantiacibacter buctensis</name>
    <dbReference type="NCBI Taxonomy" id="1503981"/>
    <lineage>
        <taxon>Bacteria</taxon>
        <taxon>Pseudomonadati</taxon>
        <taxon>Pseudomonadota</taxon>
        <taxon>Alphaproteobacteria</taxon>
        <taxon>Sphingomonadales</taxon>
        <taxon>Erythrobacteraceae</taxon>
        <taxon>Alteraurantiacibacter</taxon>
    </lineage>
</organism>
<feature type="transmembrane region" description="Helical" evidence="1">
    <location>
        <begin position="70"/>
        <end position="91"/>
    </location>
</feature>
<keyword evidence="3" id="KW-1185">Reference proteome</keyword>
<name>A0A844Z1X1_9SPHN</name>
<sequence length="132" mass="14676">MRRYLVRLFVLMGAYIAILIGAKLAFPHVPPRGVLAYALALAPALPLIGVFWAVFRLLVEERDEYLRLLLVRQTLFATAFCLVVMTVWEWLQNFDLVPPGNGGFGTAFWWFVGLGLGGLFNKLTIGDAGDCS</sequence>
<reference evidence="2 3" key="1">
    <citation type="submission" date="2019-12" db="EMBL/GenBank/DDBJ databases">
        <title>Genomic-based taxomic classification of the family Erythrobacteraceae.</title>
        <authorList>
            <person name="Xu L."/>
        </authorList>
    </citation>
    <scope>NUCLEOTIDE SEQUENCE [LARGE SCALE GENOMIC DNA]</scope>
    <source>
        <strain evidence="2 3">M0322</strain>
    </source>
</reference>
<feature type="transmembrane region" description="Helical" evidence="1">
    <location>
        <begin position="35"/>
        <end position="58"/>
    </location>
</feature>
<protein>
    <recommendedName>
        <fullName evidence="4">Transmembrane protein</fullName>
    </recommendedName>
</protein>